<dbReference type="AlphaFoldDB" id="A0A7K0FSM3"/>
<protein>
    <recommendedName>
        <fullName evidence="3">Lipoprotein</fullName>
    </recommendedName>
</protein>
<dbReference type="PROSITE" id="PS51257">
    <property type="entry name" value="PROKAR_LIPOPROTEIN"/>
    <property type="match status" value="1"/>
</dbReference>
<evidence type="ECO:0000313" key="2">
    <source>
        <dbReference type="Proteomes" id="UP000487757"/>
    </source>
</evidence>
<reference evidence="1 2" key="1">
    <citation type="submission" date="2019-11" db="EMBL/GenBank/DDBJ databases">
        <title>Pedobacter petrophilus genome.</title>
        <authorList>
            <person name="Feldbauer M.J."/>
            <person name="Newman J.D."/>
        </authorList>
    </citation>
    <scope>NUCLEOTIDE SEQUENCE [LARGE SCALE GENOMIC DNA]</scope>
    <source>
        <strain evidence="1 2">LMG 29686</strain>
    </source>
</reference>
<evidence type="ECO:0008006" key="3">
    <source>
        <dbReference type="Google" id="ProtNLM"/>
    </source>
</evidence>
<comment type="caution">
    <text evidence="1">The sequence shown here is derived from an EMBL/GenBank/DDBJ whole genome shotgun (WGS) entry which is preliminary data.</text>
</comment>
<sequence>MKNIIPAFVIFTTFIIACQGNSTKTNTPDSNVAKQEAGIKQCFQYISKKDTASLSLTTNKDKVTGVLTYRIFEKDKNNGTLSGIVKGDTIVADYTFQSEGTTSTREVVWLRKNDQLLEATGDIDEVNGKTKFKNLSALSFGKSIVFNKTACK</sequence>
<dbReference type="Proteomes" id="UP000487757">
    <property type="component" value="Unassembled WGS sequence"/>
</dbReference>
<organism evidence="1 2">
    <name type="scientific">Pedobacter petrophilus</name>
    <dbReference type="NCBI Taxonomy" id="1908241"/>
    <lineage>
        <taxon>Bacteria</taxon>
        <taxon>Pseudomonadati</taxon>
        <taxon>Bacteroidota</taxon>
        <taxon>Sphingobacteriia</taxon>
        <taxon>Sphingobacteriales</taxon>
        <taxon>Sphingobacteriaceae</taxon>
        <taxon>Pedobacter</taxon>
    </lineage>
</organism>
<evidence type="ECO:0000313" key="1">
    <source>
        <dbReference type="EMBL" id="MRX74608.1"/>
    </source>
</evidence>
<dbReference type="RefSeq" id="WP_154278781.1">
    <property type="nucleotide sequence ID" value="NZ_JBHUJQ010000001.1"/>
</dbReference>
<gene>
    <name evidence="1" type="ORF">GJU39_00790</name>
</gene>
<accession>A0A7K0FSM3</accession>
<dbReference type="EMBL" id="WKKH01000001">
    <property type="protein sequence ID" value="MRX74608.1"/>
    <property type="molecule type" value="Genomic_DNA"/>
</dbReference>
<keyword evidence="2" id="KW-1185">Reference proteome</keyword>
<name>A0A7K0FSM3_9SPHI</name>
<proteinExistence type="predicted"/>
<dbReference type="OrthoDB" id="794403at2"/>